<keyword evidence="3" id="KW-1185">Reference proteome</keyword>
<dbReference type="EMBL" id="PDCJ01000001">
    <property type="protein sequence ID" value="PEG30762.1"/>
    <property type="molecule type" value="Genomic_DNA"/>
</dbReference>
<sequence>MASVIIRLMNTVFGIIELAILIECIASWIPQLRYNKFMDIVYAITNPILTPFRALQDRFFPDSPIDFSPIIALFVIDFVLRQVINRILYMLLW</sequence>
<proteinExistence type="predicted"/>
<gene>
    <name evidence="2" type="ORF">CQ394_03310</name>
</gene>
<organism evidence="2 3">
    <name type="scientific">Clostridium neonatale</name>
    <dbReference type="NCBI Taxonomy" id="137838"/>
    <lineage>
        <taxon>Bacteria</taxon>
        <taxon>Bacillati</taxon>
        <taxon>Bacillota</taxon>
        <taxon>Clostridia</taxon>
        <taxon>Eubacteriales</taxon>
        <taxon>Clostridiaceae</taxon>
        <taxon>Clostridium</taxon>
    </lineage>
</organism>
<dbReference type="Pfam" id="PF02325">
    <property type="entry name" value="CCB3_YggT"/>
    <property type="match status" value="1"/>
</dbReference>
<dbReference type="Proteomes" id="UP000220840">
    <property type="component" value="Unassembled WGS sequence"/>
</dbReference>
<evidence type="ECO:0000256" key="1">
    <source>
        <dbReference type="SAM" id="Phobius"/>
    </source>
</evidence>
<feature type="transmembrane region" description="Helical" evidence="1">
    <location>
        <begin position="12"/>
        <end position="29"/>
    </location>
</feature>
<dbReference type="RefSeq" id="WP_058294930.1">
    <property type="nucleotide sequence ID" value="NZ_CAMRXJ010000056.1"/>
</dbReference>
<dbReference type="GO" id="GO:0016020">
    <property type="term" value="C:membrane"/>
    <property type="evidence" value="ECO:0007669"/>
    <property type="project" value="InterPro"/>
</dbReference>
<dbReference type="AlphaFoldDB" id="A0A2A7MG02"/>
<comment type="caution">
    <text evidence="2">The sequence shown here is derived from an EMBL/GenBank/DDBJ whole genome shotgun (WGS) entry which is preliminary data.</text>
</comment>
<dbReference type="InterPro" id="IPR003425">
    <property type="entry name" value="CCB3/YggT"/>
</dbReference>
<keyword evidence="1" id="KW-0472">Membrane</keyword>
<dbReference type="OrthoDB" id="283553at2"/>
<accession>A0A2A7MG02</accession>
<evidence type="ECO:0000313" key="2">
    <source>
        <dbReference type="EMBL" id="PEG30762.1"/>
    </source>
</evidence>
<keyword evidence="1" id="KW-0812">Transmembrane</keyword>
<dbReference type="STRING" id="137838.GCA_001458595_02122"/>
<keyword evidence="1" id="KW-1133">Transmembrane helix</keyword>
<feature type="transmembrane region" description="Helical" evidence="1">
    <location>
        <begin position="67"/>
        <end position="84"/>
    </location>
</feature>
<protein>
    <submittedName>
        <fullName evidence="2">YggT family protein</fullName>
    </submittedName>
</protein>
<name>A0A2A7MG02_9CLOT</name>
<reference evidence="2 3" key="1">
    <citation type="submission" date="2017-10" db="EMBL/GenBank/DDBJ databases">
        <title>Effective Description of Clostridium neonatale sp. nov. linked to necrotizing enterocolitis in neonates and a clarification of species assignable to the genus Clostridium (Prazmowski 1880) emend. Lawson and Rainey 2016.</title>
        <authorList>
            <person name="Bernard K."/>
            <person name="Burdz T."/>
            <person name="Wiebe D."/>
            <person name="Balcewich B."/>
            <person name="Alfa M."/>
            <person name="Bernier A.-M."/>
        </authorList>
    </citation>
    <scope>NUCLEOTIDE SEQUENCE [LARGE SCALE GENOMIC DNA]</scope>
    <source>
        <strain evidence="2 3">LCDC99A005</strain>
    </source>
</reference>
<evidence type="ECO:0000313" key="3">
    <source>
        <dbReference type="Proteomes" id="UP000220840"/>
    </source>
</evidence>